<dbReference type="GO" id="GO:0008483">
    <property type="term" value="F:transaminase activity"/>
    <property type="evidence" value="ECO:0007669"/>
    <property type="project" value="TreeGrafter"/>
</dbReference>
<evidence type="ECO:0000256" key="1">
    <source>
        <dbReference type="ARBA" id="ARBA00022898"/>
    </source>
</evidence>
<dbReference type="InterPro" id="IPR015422">
    <property type="entry name" value="PyrdxlP-dep_Trfase_small"/>
</dbReference>
<dbReference type="InterPro" id="IPR020026">
    <property type="entry name" value="PseC"/>
</dbReference>
<dbReference type="AlphaFoldDB" id="A0A917V1K4"/>
<proteinExistence type="inferred from homology"/>
<dbReference type="Proteomes" id="UP000635983">
    <property type="component" value="Unassembled WGS sequence"/>
</dbReference>
<dbReference type="InterPro" id="IPR015421">
    <property type="entry name" value="PyrdxlP-dep_Trfase_major"/>
</dbReference>
<evidence type="ECO:0000256" key="5">
    <source>
        <dbReference type="RuleBase" id="RU004508"/>
    </source>
</evidence>
<dbReference type="PANTHER" id="PTHR30244:SF34">
    <property type="entry name" value="DTDP-4-AMINO-4,6-DIDEOXYGALACTOSE TRANSAMINASE"/>
    <property type="match status" value="1"/>
</dbReference>
<dbReference type="SUPFAM" id="SSF53383">
    <property type="entry name" value="PLP-dependent transferases"/>
    <property type="match status" value="1"/>
</dbReference>
<dbReference type="InterPro" id="IPR015424">
    <property type="entry name" value="PyrdxlP-dep_Trfase"/>
</dbReference>
<accession>A0A917V1K4</accession>
<feature type="active site" description="Proton acceptor" evidence="3">
    <location>
        <position position="188"/>
    </location>
</feature>
<evidence type="ECO:0000256" key="3">
    <source>
        <dbReference type="PIRSR" id="PIRSR000390-1"/>
    </source>
</evidence>
<evidence type="ECO:0000256" key="4">
    <source>
        <dbReference type="PIRSR" id="PIRSR000390-2"/>
    </source>
</evidence>
<dbReference type="Gene3D" id="3.90.1150.10">
    <property type="entry name" value="Aspartate Aminotransferase, domain 1"/>
    <property type="match status" value="1"/>
</dbReference>
<dbReference type="RefSeq" id="WP_188985826.1">
    <property type="nucleotide sequence ID" value="NZ_BMPO01000012.1"/>
</dbReference>
<dbReference type="Gene3D" id="3.40.640.10">
    <property type="entry name" value="Type I PLP-dependent aspartate aminotransferase-like (Major domain)"/>
    <property type="match status" value="1"/>
</dbReference>
<dbReference type="EMBL" id="BMPO01000012">
    <property type="protein sequence ID" value="GGK09179.1"/>
    <property type="molecule type" value="Genomic_DNA"/>
</dbReference>
<feature type="modified residue" description="N6-(pyridoxal phosphate)lysine" evidence="4">
    <location>
        <position position="188"/>
    </location>
</feature>
<evidence type="ECO:0000313" key="6">
    <source>
        <dbReference type="EMBL" id="GGK09179.1"/>
    </source>
</evidence>
<sequence length="386" mass="42982">MIPYGRQDITQADIDAVVQVLQSDYLTQGPMVPRFERMVAEHVGAQHALAVNSATSALHIACLALGVGAGDWLWTTPVTFVASANCALYCGAKVDFVDIDPRTYNLCPKALAAKLEQAEKVGRLPKVVVPVHLCGQPCDMQAIHALATRYGFKVIEDASHAIGGKYRGEFIGNGRNSDITVFSFHPVKIITTAEGGMALTNSAELAERMALLRSHGVTRDPSLMTHQADGPWYYQQIDLGFNYRMTELQAALGISQMTRLDSYIARRHELAHRYEEKLDGLPLQTPWQHPDSYSGLHLYVIRLRLELLDKTHRQVFELLREKGIGVNLHYIPIHTQPYYQKLGFNAGDFPMAEQYYGEAISLPMFQTMSEQQQDLVIAALGEALDI</sequence>
<dbReference type="CDD" id="cd00616">
    <property type="entry name" value="AHBA_syn"/>
    <property type="match status" value="1"/>
</dbReference>
<dbReference type="PIRSF" id="PIRSF000390">
    <property type="entry name" value="PLP_StrS"/>
    <property type="match status" value="1"/>
</dbReference>
<reference evidence="6" key="2">
    <citation type="submission" date="2020-09" db="EMBL/GenBank/DDBJ databases">
        <authorList>
            <person name="Sun Q."/>
            <person name="Ohkuma M."/>
        </authorList>
    </citation>
    <scope>NUCLEOTIDE SEQUENCE</scope>
    <source>
        <strain evidence="6">JCM 30078</strain>
    </source>
</reference>
<comment type="similarity">
    <text evidence="2 5">Belongs to the DegT/DnrJ/EryC1 family.</text>
</comment>
<gene>
    <name evidence="6" type="primary">rkpM</name>
    <name evidence="6" type="ORF">GCM10009304_39170</name>
</gene>
<dbReference type="InterPro" id="IPR000653">
    <property type="entry name" value="DegT/StrS_aminotransferase"/>
</dbReference>
<reference evidence="6" key="1">
    <citation type="journal article" date="2014" name="Int. J. Syst. Evol. Microbiol.">
        <title>Complete genome sequence of Corynebacterium casei LMG S-19264T (=DSM 44701T), isolated from a smear-ripened cheese.</title>
        <authorList>
            <consortium name="US DOE Joint Genome Institute (JGI-PGF)"/>
            <person name="Walter F."/>
            <person name="Albersmeier A."/>
            <person name="Kalinowski J."/>
            <person name="Ruckert C."/>
        </authorList>
    </citation>
    <scope>NUCLEOTIDE SEQUENCE</scope>
    <source>
        <strain evidence="6">JCM 30078</strain>
    </source>
</reference>
<evidence type="ECO:0000256" key="2">
    <source>
        <dbReference type="ARBA" id="ARBA00037999"/>
    </source>
</evidence>
<comment type="caution">
    <text evidence="6">The sequence shown here is derived from an EMBL/GenBank/DDBJ whole genome shotgun (WGS) entry which is preliminary data.</text>
</comment>
<keyword evidence="7" id="KW-1185">Reference proteome</keyword>
<dbReference type="GO" id="GO:0030170">
    <property type="term" value="F:pyridoxal phosphate binding"/>
    <property type="evidence" value="ECO:0007669"/>
    <property type="project" value="TreeGrafter"/>
</dbReference>
<protein>
    <submittedName>
        <fullName evidence="6">UDP-4-amino-4, 6-dideoxy-N-acetyl-beta-L-altrosamine transaminase</fullName>
    </submittedName>
</protein>
<dbReference type="GO" id="GO:0000271">
    <property type="term" value="P:polysaccharide biosynthetic process"/>
    <property type="evidence" value="ECO:0007669"/>
    <property type="project" value="TreeGrafter"/>
</dbReference>
<dbReference type="NCBIfam" id="TIGR03588">
    <property type="entry name" value="PseC"/>
    <property type="match status" value="1"/>
</dbReference>
<dbReference type="PANTHER" id="PTHR30244">
    <property type="entry name" value="TRANSAMINASE"/>
    <property type="match status" value="1"/>
</dbReference>
<dbReference type="Pfam" id="PF01041">
    <property type="entry name" value="DegT_DnrJ_EryC1"/>
    <property type="match status" value="1"/>
</dbReference>
<organism evidence="6 7">
    <name type="scientific">Pseudomonas matsuisoli</name>
    <dbReference type="NCBI Taxonomy" id="1515666"/>
    <lineage>
        <taxon>Bacteria</taxon>
        <taxon>Pseudomonadati</taxon>
        <taxon>Pseudomonadota</taxon>
        <taxon>Gammaproteobacteria</taxon>
        <taxon>Pseudomonadales</taxon>
        <taxon>Pseudomonadaceae</taxon>
        <taxon>Pseudomonas</taxon>
    </lineage>
</organism>
<name>A0A917V1K4_9PSED</name>
<keyword evidence="1 4" id="KW-0663">Pyridoxal phosphate</keyword>
<evidence type="ECO:0000313" key="7">
    <source>
        <dbReference type="Proteomes" id="UP000635983"/>
    </source>
</evidence>